<dbReference type="RefSeq" id="WP_066866378.1">
    <property type="nucleotide sequence ID" value="NZ_CABKVV010000014.1"/>
</dbReference>
<dbReference type="Pfam" id="PF01991">
    <property type="entry name" value="vATP-synt_E"/>
    <property type="match status" value="1"/>
</dbReference>
<evidence type="ECO:0000256" key="1">
    <source>
        <dbReference type="ARBA" id="ARBA00005901"/>
    </source>
</evidence>
<dbReference type="EMBL" id="JANFZH010000032">
    <property type="protein sequence ID" value="MCQ4840852.1"/>
    <property type="molecule type" value="Genomic_DNA"/>
</dbReference>
<keyword evidence="5" id="KW-1185">Reference proteome</keyword>
<dbReference type="GeneID" id="90533355"/>
<evidence type="ECO:0000256" key="2">
    <source>
        <dbReference type="ARBA" id="ARBA00022448"/>
    </source>
</evidence>
<accession>A0ABT1S1P1</accession>
<sequence>MQEDQRDVREKCERFRQSIMQRANAQIAEIDRKLKEYRVSELGKYEDDARGDSAHLLEEESRRIETAAAHAVSERRAELRRQLYERRIQLTDEVFQKAEESLSEFVSGQEYSEFLRQKAEKAGKLRKDGEPVLLQVRPADLHQSGELLLACGMPARVEEDETIRLGGLRFVLELTGWKADETLDAALEAQRQWFYENAGLFLSQEQRGEQI</sequence>
<dbReference type="SUPFAM" id="SSF160527">
    <property type="entry name" value="V-type ATPase subunit E-like"/>
    <property type="match status" value="1"/>
</dbReference>
<gene>
    <name evidence="4" type="ORF">NE695_13135</name>
</gene>
<dbReference type="Proteomes" id="UP001524473">
    <property type="component" value="Unassembled WGS sequence"/>
</dbReference>
<comment type="similarity">
    <text evidence="1">Belongs to the V-ATPase E subunit family.</text>
</comment>
<keyword evidence="3" id="KW-0406">Ion transport</keyword>
<name>A0ABT1S1P1_9FIRM</name>
<keyword evidence="2" id="KW-0813">Transport</keyword>
<proteinExistence type="inferred from homology"/>
<organism evidence="4 5">
    <name type="scientific">Neglectibacter timonensis</name>
    <dbReference type="NCBI Taxonomy" id="1776382"/>
    <lineage>
        <taxon>Bacteria</taxon>
        <taxon>Bacillati</taxon>
        <taxon>Bacillota</taxon>
        <taxon>Clostridia</taxon>
        <taxon>Eubacteriales</taxon>
        <taxon>Oscillospiraceae</taxon>
        <taxon>Neglectibacter</taxon>
    </lineage>
</organism>
<evidence type="ECO:0000313" key="4">
    <source>
        <dbReference type="EMBL" id="MCQ4840852.1"/>
    </source>
</evidence>
<evidence type="ECO:0000313" key="5">
    <source>
        <dbReference type="Proteomes" id="UP001524473"/>
    </source>
</evidence>
<comment type="caution">
    <text evidence="4">The sequence shown here is derived from an EMBL/GenBank/DDBJ whole genome shotgun (WGS) entry which is preliminary data.</text>
</comment>
<dbReference type="InterPro" id="IPR002842">
    <property type="entry name" value="ATPase_V1_Esu"/>
</dbReference>
<reference evidence="4 5" key="1">
    <citation type="submission" date="2022-06" db="EMBL/GenBank/DDBJ databases">
        <title>Isolation of gut microbiota from human fecal samples.</title>
        <authorList>
            <person name="Pamer E.G."/>
            <person name="Barat B."/>
            <person name="Waligurski E."/>
            <person name="Medina S."/>
            <person name="Paddock L."/>
            <person name="Mostad J."/>
        </authorList>
    </citation>
    <scope>NUCLEOTIDE SEQUENCE [LARGE SCALE GENOMIC DNA]</scope>
    <source>
        <strain evidence="4 5">DFI.9.73</strain>
    </source>
</reference>
<protein>
    <submittedName>
        <fullName evidence="4">V-type proton ATPase subunit E</fullName>
    </submittedName>
</protein>
<evidence type="ECO:0000256" key="3">
    <source>
        <dbReference type="ARBA" id="ARBA00023065"/>
    </source>
</evidence>